<protein>
    <submittedName>
        <fullName evidence="1">Helix-turn-helix domain-containing protein</fullName>
    </submittedName>
</protein>
<gene>
    <name evidence="1" type="ORF">ACE1CA_20260</name>
</gene>
<name>A0ABV4WQF2_9CYAN</name>
<dbReference type="EMBL" id="JBHFNT010000186">
    <property type="protein sequence ID" value="MFB2836868.1"/>
    <property type="molecule type" value="Genomic_DNA"/>
</dbReference>
<evidence type="ECO:0000313" key="2">
    <source>
        <dbReference type="Proteomes" id="UP001576780"/>
    </source>
</evidence>
<organism evidence="1 2">
    <name type="scientific">Floridaenema evergladense BLCC-F167</name>
    <dbReference type="NCBI Taxonomy" id="3153639"/>
    <lineage>
        <taxon>Bacteria</taxon>
        <taxon>Bacillati</taxon>
        <taxon>Cyanobacteriota</taxon>
        <taxon>Cyanophyceae</taxon>
        <taxon>Oscillatoriophycideae</taxon>
        <taxon>Aerosakkonematales</taxon>
        <taxon>Aerosakkonemataceae</taxon>
        <taxon>Floridanema</taxon>
        <taxon>Floridanema evergladense</taxon>
    </lineage>
</organism>
<proteinExistence type="predicted"/>
<keyword evidence="2" id="KW-1185">Reference proteome</keyword>
<dbReference type="SUPFAM" id="SSF88659">
    <property type="entry name" value="Sigma3 and sigma4 domains of RNA polymerase sigma factors"/>
    <property type="match status" value="1"/>
</dbReference>
<comment type="caution">
    <text evidence="1">The sequence shown here is derived from an EMBL/GenBank/DDBJ whole genome shotgun (WGS) entry which is preliminary data.</text>
</comment>
<dbReference type="Proteomes" id="UP001576780">
    <property type="component" value="Unassembled WGS sequence"/>
</dbReference>
<evidence type="ECO:0000313" key="1">
    <source>
        <dbReference type="EMBL" id="MFB2836868.1"/>
    </source>
</evidence>
<dbReference type="RefSeq" id="WP_413279232.1">
    <property type="nucleotide sequence ID" value="NZ_JBHFNT010000186.1"/>
</dbReference>
<reference evidence="1 2" key="1">
    <citation type="submission" date="2024-09" db="EMBL/GenBank/DDBJ databases">
        <title>Floridaenema gen nov. (Aerosakkonemataceae, Aerosakkonematales ord. nov., Cyanobacteria) from benthic tropical and subtropical fresh waters, with the description of four new species.</title>
        <authorList>
            <person name="Moretto J.A."/>
            <person name="Berthold D.E."/>
            <person name="Lefler F.W."/>
            <person name="Huang I.-S."/>
            <person name="Laughinghouse H. IV."/>
        </authorList>
    </citation>
    <scope>NUCLEOTIDE SEQUENCE [LARGE SCALE GENOMIC DNA]</scope>
    <source>
        <strain evidence="1 2">BLCC-F167</strain>
    </source>
</reference>
<accession>A0ABV4WQF2</accession>
<sequence>MTFPPSRPRPLSDRERQLIHLYVNCQLGMTHRQFNAKWDVNYEQIAEICDRSVSTVNRWFSRGRNYLPPEKTDKRHLALVDFLLEHYEEIPSELMNQLCPGNSA</sequence>
<dbReference type="InterPro" id="IPR013324">
    <property type="entry name" value="RNA_pol_sigma_r3/r4-like"/>
</dbReference>